<comment type="caution">
    <text evidence="1">The sequence shown here is derived from an EMBL/GenBank/DDBJ whole genome shotgun (WGS) entry which is preliminary data.</text>
</comment>
<organism evidence="1 2">
    <name type="scientific">Candidatus Kaiserbacteria bacterium RIFCSPHIGHO2_01_FULL_56_24</name>
    <dbReference type="NCBI Taxonomy" id="1798487"/>
    <lineage>
        <taxon>Bacteria</taxon>
        <taxon>Candidatus Kaiseribacteriota</taxon>
    </lineage>
</organism>
<evidence type="ECO:0000313" key="1">
    <source>
        <dbReference type="EMBL" id="OGG58854.1"/>
    </source>
</evidence>
<dbReference type="SUPFAM" id="SSF55144">
    <property type="entry name" value="LigT-like"/>
    <property type="match status" value="1"/>
</dbReference>
<evidence type="ECO:0008006" key="3">
    <source>
        <dbReference type="Google" id="ProtNLM"/>
    </source>
</evidence>
<protein>
    <recommendedName>
        <fullName evidence="3">2'-5' RNA ligase</fullName>
    </recommendedName>
</protein>
<proteinExistence type="predicted"/>
<dbReference type="AlphaFoldDB" id="A0A1F6DBQ6"/>
<dbReference type="InterPro" id="IPR009097">
    <property type="entry name" value="Cyclic_Pdiesterase"/>
</dbReference>
<dbReference type="Proteomes" id="UP000176377">
    <property type="component" value="Unassembled WGS sequence"/>
</dbReference>
<reference evidence="1 2" key="1">
    <citation type="journal article" date="2016" name="Nat. Commun.">
        <title>Thousands of microbial genomes shed light on interconnected biogeochemical processes in an aquifer system.</title>
        <authorList>
            <person name="Anantharaman K."/>
            <person name="Brown C.T."/>
            <person name="Hug L.A."/>
            <person name="Sharon I."/>
            <person name="Castelle C.J."/>
            <person name="Probst A.J."/>
            <person name="Thomas B.C."/>
            <person name="Singh A."/>
            <person name="Wilkins M.J."/>
            <person name="Karaoz U."/>
            <person name="Brodie E.L."/>
            <person name="Williams K.H."/>
            <person name="Hubbard S.S."/>
            <person name="Banfield J.F."/>
        </authorList>
    </citation>
    <scope>NUCLEOTIDE SEQUENCE [LARGE SCALE GENOMIC DNA]</scope>
</reference>
<dbReference type="Gene3D" id="3.90.1140.10">
    <property type="entry name" value="Cyclic phosphodiesterase"/>
    <property type="match status" value="1"/>
</dbReference>
<accession>A0A1F6DBQ6</accession>
<dbReference type="Pfam" id="PF13563">
    <property type="entry name" value="2_5_RNA_ligase2"/>
    <property type="match status" value="1"/>
</dbReference>
<dbReference type="EMBL" id="MFLA01000026">
    <property type="protein sequence ID" value="OGG58854.1"/>
    <property type="molecule type" value="Genomic_DNA"/>
</dbReference>
<name>A0A1F6DBQ6_9BACT</name>
<gene>
    <name evidence="1" type="ORF">A2765_00540</name>
</gene>
<evidence type="ECO:0000313" key="2">
    <source>
        <dbReference type="Proteomes" id="UP000176377"/>
    </source>
</evidence>
<sequence>MRIDIVLLPSKKVSDALGGISASLHRKIPMVFCVDNKKLLPHVSLYHLNVRQQQLNSLSNTVSKLAHKRKAIPVRITGSTKGKNWFSLNINKPRALTLLHTDVVKTCKKFHDGPMRWPTPITTRQERAYVKKYGAPNVLKNFSPHFTLGWTKREKDLKRIVDELKKMESRELDIQRIAIAEVDVHCQVFRIIKELKLK</sequence>